<sequence>MATPQSPSSTRLDPRIRYYILRKHGNTIVPLIPADQLPFHLKDFPKNLTHRDLSQGGWKYLEDTSEIPFPLALLSPDVQMFFERKAEQNVHSAAMPVEETFMEQVYTKEVTAKGTPPTDVSIYEASAQKVPTKHTTREAVRNARKPTTIIIPNHPIHSKTNSLTDSMAAIYTRDAHRVGYTKHSSTVKRTVAARGKETCRHWAKNGACKWTTTEEGCRYKHELPPLGKLKKMAISELPGCFREKDRYSNGFTRNKAGPHTVPEACGTYTTNTADEPMLMDMGVDMSDMILVQDNIRIAPVAQAMSTHLQTPCTVAESSKTARNPGLAPTSTSAKPVSPLPVASPRTKTSKPTKTRLRSSSTFARLNSATRQGHQSTQTKKMEATHATKRPTLRVADEDKDSNANPAISSLKRKSSPNRGCNVRVRQPDLIPCKKTGLVVNEKAKIGKTSSGFGSSVSAAVGEGV</sequence>
<feature type="region of interest" description="Disordered" evidence="2">
    <location>
        <begin position="313"/>
        <end position="422"/>
    </location>
</feature>
<keyword evidence="1" id="KW-0863">Zinc-finger</keyword>
<dbReference type="PROSITE" id="PS50103">
    <property type="entry name" value="ZF_C3H1"/>
    <property type="match status" value="1"/>
</dbReference>
<feature type="compositionally biased region" description="Polar residues" evidence="2">
    <location>
        <begin position="362"/>
        <end position="378"/>
    </location>
</feature>
<evidence type="ECO:0000256" key="2">
    <source>
        <dbReference type="SAM" id="MobiDB-lite"/>
    </source>
</evidence>
<evidence type="ECO:0000313" key="5">
    <source>
        <dbReference type="Proteomes" id="UP001521785"/>
    </source>
</evidence>
<evidence type="ECO:0000256" key="1">
    <source>
        <dbReference type="PROSITE-ProRule" id="PRU00723"/>
    </source>
</evidence>
<feature type="zinc finger region" description="C3H1-type" evidence="1">
    <location>
        <begin position="193"/>
        <end position="224"/>
    </location>
</feature>
<keyword evidence="1" id="KW-0479">Metal-binding</keyword>
<accession>A0ABR3R303</accession>
<proteinExistence type="predicted"/>
<organism evidence="4 5">
    <name type="scientific">Paraconiothyrium brasiliense</name>
    <dbReference type="NCBI Taxonomy" id="300254"/>
    <lineage>
        <taxon>Eukaryota</taxon>
        <taxon>Fungi</taxon>
        <taxon>Dikarya</taxon>
        <taxon>Ascomycota</taxon>
        <taxon>Pezizomycotina</taxon>
        <taxon>Dothideomycetes</taxon>
        <taxon>Pleosporomycetidae</taxon>
        <taxon>Pleosporales</taxon>
        <taxon>Massarineae</taxon>
        <taxon>Didymosphaeriaceae</taxon>
        <taxon>Paraconiothyrium</taxon>
    </lineage>
</organism>
<name>A0ABR3R303_9PLEO</name>
<evidence type="ECO:0000259" key="3">
    <source>
        <dbReference type="PROSITE" id="PS50103"/>
    </source>
</evidence>
<reference evidence="4 5" key="1">
    <citation type="submission" date="2024-02" db="EMBL/GenBank/DDBJ databases">
        <title>De novo assembly and annotation of 12 fungi associated with fruit tree decline syndrome in Ontario, Canada.</title>
        <authorList>
            <person name="Sulman M."/>
            <person name="Ellouze W."/>
            <person name="Ilyukhin E."/>
        </authorList>
    </citation>
    <scope>NUCLEOTIDE SEQUENCE [LARGE SCALE GENOMIC DNA]</scope>
    <source>
        <strain evidence="4 5">M42-189</strain>
    </source>
</reference>
<dbReference type="InterPro" id="IPR000571">
    <property type="entry name" value="Znf_CCCH"/>
</dbReference>
<evidence type="ECO:0000313" key="4">
    <source>
        <dbReference type="EMBL" id="KAL1598819.1"/>
    </source>
</evidence>
<comment type="caution">
    <text evidence="4">The sequence shown here is derived from an EMBL/GenBank/DDBJ whole genome shotgun (WGS) entry which is preliminary data.</text>
</comment>
<keyword evidence="1" id="KW-0862">Zinc</keyword>
<gene>
    <name evidence="4" type="ORF">SLS60_007961</name>
</gene>
<keyword evidence="5" id="KW-1185">Reference proteome</keyword>
<feature type="compositionally biased region" description="Basic residues" evidence="2">
    <location>
        <begin position="347"/>
        <end position="356"/>
    </location>
</feature>
<dbReference type="Proteomes" id="UP001521785">
    <property type="component" value="Unassembled WGS sequence"/>
</dbReference>
<feature type="domain" description="C3H1-type" evidence="3">
    <location>
        <begin position="193"/>
        <end position="224"/>
    </location>
</feature>
<protein>
    <recommendedName>
        <fullName evidence="3">C3H1-type domain-containing protein</fullName>
    </recommendedName>
</protein>
<dbReference type="EMBL" id="JAKJXO020000011">
    <property type="protein sequence ID" value="KAL1598819.1"/>
    <property type="molecule type" value="Genomic_DNA"/>
</dbReference>